<evidence type="ECO:0000256" key="5">
    <source>
        <dbReference type="ARBA" id="ARBA00022705"/>
    </source>
</evidence>
<accession>A0ABS5SFN7</accession>
<dbReference type="SUPFAM" id="SSF48019">
    <property type="entry name" value="post-AAA+ oligomerization domain-like"/>
    <property type="match status" value="1"/>
</dbReference>
<organism evidence="11 12">
    <name type="scientific">Geomobilimonas luticola</name>
    <dbReference type="NCBI Taxonomy" id="1114878"/>
    <lineage>
        <taxon>Bacteria</taxon>
        <taxon>Pseudomonadati</taxon>
        <taxon>Thermodesulfobacteriota</taxon>
        <taxon>Desulfuromonadia</taxon>
        <taxon>Geobacterales</taxon>
        <taxon>Geobacteraceae</taxon>
        <taxon>Geomobilimonas</taxon>
    </lineage>
</organism>
<dbReference type="InterPro" id="IPR005790">
    <property type="entry name" value="DNA_polIII_delta"/>
</dbReference>
<evidence type="ECO:0000259" key="10">
    <source>
        <dbReference type="Pfam" id="PF21694"/>
    </source>
</evidence>
<protein>
    <recommendedName>
        <fullName evidence="2">DNA polymerase III subunit delta</fullName>
        <ecNumber evidence="1">2.7.7.7</ecNumber>
    </recommendedName>
</protein>
<gene>
    <name evidence="11" type="primary">holA</name>
    <name evidence="11" type="ORF">KI810_13965</name>
</gene>
<dbReference type="Gene3D" id="1.10.8.60">
    <property type="match status" value="1"/>
</dbReference>
<keyword evidence="3 11" id="KW-0808">Transferase</keyword>
<evidence type="ECO:0000256" key="7">
    <source>
        <dbReference type="ARBA" id="ARBA00034754"/>
    </source>
</evidence>
<evidence type="ECO:0000256" key="1">
    <source>
        <dbReference type="ARBA" id="ARBA00012417"/>
    </source>
</evidence>
<reference evidence="11 12" key="1">
    <citation type="submission" date="2021-05" db="EMBL/GenBank/DDBJ databases">
        <title>The draft genome of Geobacter luticola JCM 17780.</title>
        <authorList>
            <person name="Xu Z."/>
            <person name="Masuda Y."/>
            <person name="Itoh H."/>
            <person name="Senoo K."/>
        </authorList>
    </citation>
    <scope>NUCLEOTIDE SEQUENCE [LARGE SCALE GENOMIC DNA]</scope>
    <source>
        <strain evidence="11 12">JCM 17780</strain>
    </source>
</reference>
<dbReference type="Gene3D" id="3.40.50.300">
    <property type="entry name" value="P-loop containing nucleotide triphosphate hydrolases"/>
    <property type="match status" value="1"/>
</dbReference>
<keyword evidence="12" id="KW-1185">Reference proteome</keyword>
<dbReference type="SUPFAM" id="SSF52540">
    <property type="entry name" value="P-loop containing nucleoside triphosphate hydrolases"/>
    <property type="match status" value="1"/>
</dbReference>
<dbReference type="GO" id="GO:0003887">
    <property type="term" value="F:DNA-directed DNA polymerase activity"/>
    <property type="evidence" value="ECO:0007669"/>
    <property type="project" value="UniProtKB-EC"/>
</dbReference>
<keyword evidence="5" id="KW-0235">DNA replication</keyword>
<evidence type="ECO:0000256" key="6">
    <source>
        <dbReference type="ARBA" id="ARBA00022932"/>
    </source>
</evidence>
<feature type="domain" description="DNA polymerase III delta N-terminal" evidence="9">
    <location>
        <begin position="19"/>
        <end position="135"/>
    </location>
</feature>
<name>A0ABS5SFN7_9BACT</name>
<dbReference type="InterPro" id="IPR010372">
    <property type="entry name" value="DNA_pol3_delta_N"/>
</dbReference>
<dbReference type="PANTHER" id="PTHR34388">
    <property type="entry name" value="DNA POLYMERASE III SUBUNIT DELTA"/>
    <property type="match status" value="1"/>
</dbReference>
<keyword evidence="4 11" id="KW-0548">Nucleotidyltransferase</keyword>
<proteinExistence type="inferred from homology"/>
<evidence type="ECO:0000313" key="11">
    <source>
        <dbReference type="EMBL" id="MBT0654165.1"/>
    </source>
</evidence>
<comment type="caution">
    <text evidence="11">The sequence shown here is derived from an EMBL/GenBank/DDBJ whole genome shotgun (WGS) entry which is preliminary data.</text>
</comment>
<feature type="domain" description="DNA polymerase III delta subunit-like C-terminal" evidence="10">
    <location>
        <begin position="208"/>
        <end position="326"/>
    </location>
</feature>
<dbReference type="Gene3D" id="1.20.272.10">
    <property type="match status" value="1"/>
</dbReference>
<dbReference type="NCBIfam" id="TIGR01128">
    <property type="entry name" value="holA"/>
    <property type="match status" value="1"/>
</dbReference>
<dbReference type="InterPro" id="IPR008921">
    <property type="entry name" value="DNA_pol3_clamp-load_cplx_C"/>
</dbReference>
<dbReference type="PANTHER" id="PTHR34388:SF1">
    <property type="entry name" value="DNA POLYMERASE III SUBUNIT DELTA"/>
    <property type="match status" value="1"/>
</dbReference>
<dbReference type="RefSeq" id="WP_214176175.1">
    <property type="nucleotide sequence ID" value="NZ_JAHCVK010000008.1"/>
</dbReference>
<dbReference type="Pfam" id="PF06144">
    <property type="entry name" value="DNA_pol3_delta"/>
    <property type="match status" value="1"/>
</dbReference>
<comment type="similarity">
    <text evidence="7">Belongs to the DNA polymerase HolA subunit family.</text>
</comment>
<evidence type="ECO:0000256" key="8">
    <source>
        <dbReference type="ARBA" id="ARBA00049244"/>
    </source>
</evidence>
<dbReference type="EC" id="2.7.7.7" evidence="1"/>
<evidence type="ECO:0000256" key="3">
    <source>
        <dbReference type="ARBA" id="ARBA00022679"/>
    </source>
</evidence>
<keyword evidence="6" id="KW-0239">DNA-directed DNA polymerase</keyword>
<dbReference type="Pfam" id="PF21694">
    <property type="entry name" value="DNA_pol3_delta_C"/>
    <property type="match status" value="1"/>
</dbReference>
<evidence type="ECO:0000256" key="4">
    <source>
        <dbReference type="ARBA" id="ARBA00022695"/>
    </source>
</evidence>
<dbReference type="InterPro" id="IPR027417">
    <property type="entry name" value="P-loop_NTPase"/>
</dbReference>
<comment type="catalytic activity">
    <reaction evidence="8">
        <text>DNA(n) + a 2'-deoxyribonucleoside 5'-triphosphate = DNA(n+1) + diphosphate</text>
        <dbReference type="Rhea" id="RHEA:22508"/>
        <dbReference type="Rhea" id="RHEA-COMP:17339"/>
        <dbReference type="Rhea" id="RHEA-COMP:17340"/>
        <dbReference type="ChEBI" id="CHEBI:33019"/>
        <dbReference type="ChEBI" id="CHEBI:61560"/>
        <dbReference type="ChEBI" id="CHEBI:173112"/>
        <dbReference type="EC" id="2.7.7.7"/>
    </reaction>
</comment>
<sequence>MKPDEFSRSLDKGEIAPLYYLYGDEPFLVERAVKRLLERVVDPAFRDFNLTVLYGNECKGAEIVENAQTLPMFAERRVVLVKRAQDLPAVAQDILTGYVQNPSPSTCLILQGEKIDQRKKLSVELKKHGALVEFKRPYENQLAPFVREEAAQHGKRVEPAAAEFLVCLTGANLQELSMQLDKVATYVGDRPAISLADVKAVVSDTRVDSVFELTDALGGKNLERALRNLHTILRDGEEPIRLLGMVSRHFRQLWKVRELVERKTPQQEIGRLTGINPYFLKGILEQARNFPVKELRDIFGLLLETDLALKSSGGKPAMLMERLVLQVCMAHGVPKREARRAAGR</sequence>
<dbReference type="InterPro" id="IPR048466">
    <property type="entry name" value="DNA_pol3_delta-like_C"/>
</dbReference>
<evidence type="ECO:0000313" key="12">
    <source>
        <dbReference type="Proteomes" id="UP000756860"/>
    </source>
</evidence>
<dbReference type="Proteomes" id="UP000756860">
    <property type="component" value="Unassembled WGS sequence"/>
</dbReference>
<dbReference type="EMBL" id="JAHCVK010000008">
    <property type="protein sequence ID" value="MBT0654165.1"/>
    <property type="molecule type" value="Genomic_DNA"/>
</dbReference>
<evidence type="ECO:0000259" key="9">
    <source>
        <dbReference type="Pfam" id="PF06144"/>
    </source>
</evidence>
<evidence type="ECO:0000256" key="2">
    <source>
        <dbReference type="ARBA" id="ARBA00017703"/>
    </source>
</evidence>